<reference evidence="1 2" key="1">
    <citation type="submission" date="2017-03" db="EMBL/GenBank/DDBJ databases">
        <title>Genomes of endolithic fungi from Antarctica.</title>
        <authorList>
            <person name="Coleine C."/>
            <person name="Masonjones S."/>
            <person name="Stajich J.E."/>
        </authorList>
    </citation>
    <scope>NUCLEOTIDE SEQUENCE [LARGE SCALE GENOMIC DNA]</scope>
    <source>
        <strain evidence="1 2">CCFEE 5184</strain>
    </source>
</reference>
<protein>
    <submittedName>
        <fullName evidence="1">Uncharacterized protein</fullName>
    </submittedName>
</protein>
<dbReference type="EMBL" id="NAJQ01000443">
    <property type="protein sequence ID" value="TKA69548.1"/>
    <property type="molecule type" value="Genomic_DNA"/>
</dbReference>
<gene>
    <name evidence="1" type="ORF">B0A55_06553</name>
</gene>
<dbReference type="AlphaFoldDB" id="A0A4U0X379"/>
<sequence length="116" mass="12777">MDACLEKLADVPCVGVSTLPGGHCIEIIYSAPEYPEDMAKRAVLDAFVSSGRSIHFDDMANQLPPPFTRDLCRVFLASRASGDAAVEQDEQCRYHVHLGEGECNGQRATKRRRVDP</sequence>
<proteinExistence type="predicted"/>
<comment type="caution">
    <text evidence="1">The sequence shown here is derived from an EMBL/GenBank/DDBJ whole genome shotgun (WGS) entry which is preliminary data.</text>
</comment>
<accession>A0A4U0X379</accession>
<dbReference type="Proteomes" id="UP000309340">
    <property type="component" value="Unassembled WGS sequence"/>
</dbReference>
<organism evidence="1 2">
    <name type="scientific">Friedmanniomyces simplex</name>
    <dbReference type="NCBI Taxonomy" id="329884"/>
    <lineage>
        <taxon>Eukaryota</taxon>
        <taxon>Fungi</taxon>
        <taxon>Dikarya</taxon>
        <taxon>Ascomycota</taxon>
        <taxon>Pezizomycotina</taxon>
        <taxon>Dothideomycetes</taxon>
        <taxon>Dothideomycetidae</taxon>
        <taxon>Mycosphaerellales</taxon>
        <taxon>Teratosphaeriaceae</taxon>
        <taxon>Friedmanniomyces</taxon>
    </lineage>
</organism>
<name>A0A4U0X379_9PEZI</name>
<evidence type="ECO:0000313" key="1">
    <source>
        <dbReference type="EMBL" id="TKA69548.1"/>
    </source>
</evidence>
<evidence type="ECO:0000313" key="2">
    <source>
        <dbReference type="Proteomes" id="UP000309340"/>
    </source>
</evidence>
<keyword evidence="2" id="KW-1185">Reference proteome</keyword>